<gene>
    <name evidence="7" type="ORF">FJTKL_03587</name>
</gene>
<dbReference type="SUPFAM" id="SSF51905">
    <property type="entry name" value="FAD/NAD(P)-binding domain"/>
    <property type="match status" value="1"/>
</dbReference>
<dbReference type="EMBL" id="JBAWTH010000163">
    <property type="protein sequence ID" value="KAL2274240.1"/>
    <property type="molecule type" value="Genomic_DNA"/>
</dbReference>
<dbReference type="PANTHER" id="PTHR43098:SF2">
    <property type="entry name" value="FAD-BINDING MONOOXYGENASE AUSB-RELATED"/>
    <property type="match status" value="1"/>
</dbReference>
<evidence type="ECO:0000313" key="7">
    <source>
        <dbReference type="EMBL" id="KAL2274240.1"/>
    </source>
</evidence>
<evidence type="ECO:0000256" key="6">
    <source>
        <dbReference type="ARBA" id="ARBA00023002"/>
    </source>
</evidence>
<dbReference type="Gene3D" id="3.50.50.60">
    <property type="entry name" value="FAD/NAD(P)-binding domain"/>
    <property type="match status" value="1"/>
</dbReference>
<protein>
    <submittedName>
        <fullName evidence="7">Uncharacterized protein</fullName>
    </submittedName>
</protein>
<keyword evidence="5" id="KW-0521">NADP</keyword>
<evidence type="ECO:0000256" key="5">
    <source>
        <dbReference type="ARBA" id="ARBA00022857"/>
    </source>
</evidence>
<keyword evidence="3" id="KW-0285">Flavoprotein</keyword>
<evidence type="ECO:0000313" key="8">
    <source>
        <dbReference type="Proteomes" id="UP001600888"/>
    </source>
</evidence>
<evidence type="ECO:0000256" key="4">
    <source>
        <dbReference type="ARBA" id="ARBA00022827"/>
    </source>
</evidence>
<accession>A0ABR4DV24</accession>
<sequence>MVIAALLGDTPAQKRYVTEAVRRKRADGMAQFQVLADSDDDRLRHLSDDPWADHAALDARPALISPGDRVKFLIMGAGIGGILNAVRLIQAGFSADQIRIVEIGGGIGGTWYWNRYPGLHCDVEAYIYMPLLEETGYMPSKKYAPAVEIRHHLEAVAKKFGLESQIVYRSRVDGLQWDESARAWNFDITASSGPKGQKKTTIRAQAEFVSLAVGLFPHPQYPQIPGLSSFKGDMFPRWPYTILHPLGSSV</sequence>
<name>A0ABR4DV24_9PEZI</name>
<reference evidence="7 8" key="1">
    <citation type="submission" date="2024-03" db="EMBL/GenBank/DDBJ databases">
        <title>A high-quality draft genome sequence of Diaporthe vaccinii, a causative agent of upright dieback and viscid rot disease in cranberry plants.</title>
        <authorList>
            <person name="Sarrasin M."/>
            <person name="Lang B.F."/>
            <person name="Burger G."/>
        </authorList>
    </citation>
    <scope>NUCLEOTIDE SEQUENCE [LARGE SCALE GENOMIC DNA]</scope>
    <source>
        <strain evidence="7 8">IS7</strain>
    </source>
</reference>
<dbReference type="PANTHER" id="PTHR43098">
    <property type="entry name" value="L-ORNITHINE N(5)-MONOOXYGENASE-RELATED"/>
    <property type="match status" value="1"/>
</dbReference>
<keyword evidence="4" id="KW-0274">FAD</keyword>
<evidence type="ECO:0000256" key="3">
    <source>
        <dbReference type="ARBA" id="ARBA00022630"/>
    </source>
</evidence>
<dbReference type="InterPro" id="IPR050775">
    <property type="entry name" value="FAD-binding_Monooxygenases"/>
</dbReference>
<keyword evidence="8" id="KW-1185">Reference proteome</keyword>
<dbReference type="InterPro" id="IPR036188">
    <property type="entry name" value="FAD/NAD-bd_sf"/>
</dbReference>
<dbReference type="Pfam" id="PF13450">
    <property type="entry name" value="NAD_binding_8"/>
    <property type="match status" value="1"/>
</dbReference>
<dbReference type="Proteomes" id="UP001600888">
    <property type="component" value="Unassembled WGS sequence"/>
</dbReference>
<proteinExistence type="inferred from homology"/>
<keyword evidence="6" id="KW-0560">Oxidoreductase</keyword>
<comment type="similarity">
    <text evidence="2">Belongs to the FAD-binding monooxygenase family.</text>
</comment>
<evidence type="ECO:0000256" key="2">
    <source>
        <dbReference type="ARBA" id="ARBA00010139"/>
    </source>
</evidence>
<evidence type="ECO:0000256" key="1">
    <source>
        <dbReference type="ARBA" id="ARBA00001974"/>
    </source>
</evidence>
<organism evidence="7 8">
    <name type="scientific">Diaporthe vaccinii</name>
    <dbReference type="NCBI Taxonomy" id="105482"/>
    <lineage>
        <taxon>Eukaryota</taxon>
        <taxon>Fungi</taxon>
        <taxon>Dikarya</taxon>
        <taxon>Ascomycota</taxon>
        <taxon>Pezizomycotina</taxon>
        <taxon>Sordariomycetes</taxon>
        <taxon>Sordariomycetidae</taxon>
        <taxon>Diaporthales</taxon>
        <taxon>Diaporthaceae</taxon>
        <taxon>Diaporthe</taxon>
        <taxon>Diaporthe eres species complex</taxon>
    </lineage>
</organism>
<comment type="cofactor">
    <cofactor evidence="1">
        <name>FAD</name>
        <dbReference type="ChEBI" id="CHEBI:57692"/>
    </cofactor>
</comment>
<comment type="caution">
    <text evidence="7">The sequence shown here is derived from an EMBL/GenBank/DDBJ whole genome shotgun (WGS) entry which is preliminary data.</text>
</comment>